<dbReference type="PROSITE" id="PS50011">
    <property type="entry name" value="PROTEIN_KINASE_DOM"/>
    <property type="match status" value="1"/>
</dbReference>
<feature type="compositionally biased region" description="Low complexity" evidence="5">
    <location>
        <begin position="448"/>
        <end position="465"/>
    </location>
</feature>
<dbReference type="PROSITE" id="PS00109">
    <property type="entry name" value="PROTEIN_KINASE_TYR"/>
    <property type="match status" value="1"/>
</dbReference>
<feature type="domain" description="Protein kinase" evidence="6">
    <location>
        <begin position="30"/>
        <end position="314"/>
    </location>
</feature>
<organism evidence="7 8">
    <name type="scientific">Ruegeria pomeroyi</name>
    <dbReference type="NCBI Taxonomy" id="89184"/>
    <lineage>
        <taxon>Bacteria</taxon>
        <taxon>Pseudomonadati</taxon>
        <taxon>Pseudomonadota</taxon>
        <taxon>Alphaproteobacteria</taxon>
        <taxon>Rhodobacterales</taxon>
        <taxon>Roseobacteraceae</taxon>
        <taxon>Ruegeria</taxon>
    </lineage>
</organism>
<dbReference type="CDD" id="cd14014">
    <property type="entry name" value="STKc_PknB_like"/>
    <property type="match status" value="1"/>
</dbReference>
<dbReference type="PANTHER" id="PTHR43289">
    <property type="entry name" value="MITOGEN-ACTIVATED PROTEIN KINASE KINASE KINASE 20-RELATED"/>
    <property type="match status" value="1"/>
</dbReference>
<dbReference type="GO" id="GO:0005524">
    <property type="term" value="F:ATP binding"/>
    <property type="evidence" value="ECO:0007669"/>
    <property type="project" value="UniProtKB-KW"/>
</dbReference>
<proteinExistence type="predicted"/>
<dbReference type="PANTHER" id="PTHR43289:SF6">
    <property type="entry name" value="SERINE_THREONINE-PROTEIN KINASE NEKL-3"/>
    <property type="match status" value="1"/>
</dbReference>
<accession>A0A850LI78</accession>
<reference evidence="7 8" key="1">
    <citation type="journal article" date="2020" name="Proc. Natl. Acad. Sci. U.S.A.">
        <title>Ecological drivers of bacterial community assembly in synthetic phycospheres.</title>
        <authorList>
            <person name="Fu H."/>
            <person name="Uchimiya M."/>
            <person name="Gore J."/>
            <person name="Moran M.A."/>
        </authorList>
    </citation>
    <scope>NUCLEOTIDE SEQUENCE [LARGE SCALE GENOMIC DNA]</scope>
    <source>
        <strain evidence="7">HF-Din03</strain>
    </source>
</reference>
<evidence type="ECO:0000313" key="8">
    <source>
        <dbReference type="Proteomes" id="UP000565723"/>
    </source>
</evidence>
<dbReference type="GO" id="GO:0004674">
    <property type="term" value="F:protein serine/threonine kinase activity"/>
    <property type="evidence" value="ECO:0007669"/>
    <property type="project" value="UniProtKB-KW"/>
</dbReference>
<sequence>MALNTLVDTSIEADQQDDLQPGTTLLHGQYTITCFLNNGGFGITYLAKDSLDRTVVIKECFADAFCRRTKTLVSARSRAHQGELKSIIRHFIREAQSLSKLKHPNIVGVHQVFEDNDTAYMAIDFVDGRDLQDILDDPNATLTPEQIVNMTRKLLSAIGYVHKENLLHRDISPDNILLTKDGEPVLIDFGAAREETSADGRKHSALRVVKDGYSPQEFYIAGSDQGPWSDLYALAASLYHVIRGEAPVNGQARLVAIAEQRPDPYAPLAGDVKGYPEGFLEAIDKAMNTKPSTRLQSAEDWLAMLDGNQTAPVAPEAVNNNTAPATEQKQRSRLPAVSLLAVVAGLGVAGFVFYGNNKAEKGAELAAPVAAQPVKSAQTEPVAGGSSEAPTAAKPTSEIAVAIAPPPEPAAKDAPVAEVTSQAAAPEIAAVPAETAVVAEPAQTAAPAADTAAPAATESAAADAPGVDAEQAAADSDKIIAAAAAPTETAPAVEAPEVKAAPAPGHEVTYALWDVSIPFEYEEKIVRKAQVVSITGIGTETDLAKTGAWIAPGVEIITVNNRPLSTDSRFATQLLNAMQIDPDGYTRVSIRYKDAENKRFEMGLLAVPVLRRTGMTGGLQFEAGMQDGAWVTVVSQVAAEGAAQFQVSDILLRETTTGSRLTTADGLSEIMQSLKERDAATASFDILRDGQPASVELKLAGHD</sequence>
<dbReference type="InterPro" id="IPR000719">
    <property type="entry name" value="Prot_kinase_dom"/>
</dbReference>
<dbReference type="EMBL" id="JABXIY010000028">
    <property type="protein sequence ID" value="NVK97479.1"/>
    <property type="molecule type" value="Genomic_DNA"/>
</dbReference>
<keyword evidence="7" id="KW-0723">Serine/threonine-protein kinase</keyword>
<dbReference type="SUPFAM" id="SSF56112">
    <property type="entry name" value="Protein kinase-like (PK-like)"/>
    <property type="match status" value="1"/>
</dbReference>
<protein>
    <submittedName>
        <fullName evidence="7">Serine/threonine protein kinase</fullName>
    </submittedName>
</protein>
<keyword evidence="1" id="KW-0808">Transferase</keyword>
<keyword evidence="4" id="KW-0067">ATP-binding</keyword>
<dbReference type="InterPro" id="IPR008266">
    <property type="entry name" value="Tyr_kinase_AS"/>
</dbReference>
<gene>
    <name evidence="7" type="ORF">HW564_11155</name>
</gene>
<dbReference type="Pfam" id="PF00069">
    <property type="entry name" value="Pkinase"/>
    <property type="match status" value="1"/>
</dbReference>
<dbReference type="AlphaFoldDB" id="A0A850LI78"/>
<name>A0A850LI78_9RHOB</name>
<keyword evidence="2" id="KW-0547">Nucleotide-binding</keyword>
<dbReference type="Gene3D" id="3.30.200.20">
    <property type="entry name" value="Phosphorylase Kinase, domain 1"/>
    <property type="match status" value="1"/>
</dbReference>
<comment type="caution">
    <text evidence="7">The sequence shown here is derived from an EMBL/GenBank/DDBJ whole genome shotgun (WGS) entry which is preliminary data.</text>
</comment>
<dbReference type="SMR" id="A0A850LI78"/>
<evidence type="ECO:0000256" key="1">
    <source>
        <dbReference type="ARBA" id="ARBA00022679"/>
    </source>
</evidence>
<feature type="region of interest" description="Disordered" evidence="5">
    <location>
        <begin position="448"/>
        <end position="473"/>
    </location>
</feature>
<dbReference type="Gene3D" id="1.10.510.10">
    <property type="entry name" value="Transferase(Phosphotransferase) domain 1"/>
    <property type="match status" value="1"/>
</dbReference>
<evidence type="ECO:0000256" key="5">
    <source>
        <dbReference type="SAM" id="MobiDB-lite"/>
    </source>
</evidence>
<dbReference type="InterPro" id="IPR011009">
    <property type="entry name" value="Kinase-like_dom_sf"/>
</dbReference>
<dbReference type="OMA" id="MASELIC"/>
<evidence type="ECO:0000313" key="7">
    <source>
        <dbReference type="EMBL" id="NVK97479.1"/>
    </source>
</evidence>
<evidence type="ECO:0000259" key="6">
    <source>
        <dbReference type="PROSITE" id="PS50011"/>
    </source>
</evidence>
<keyword evidence="3 7" id="KW-0418">Kinase</keyword>
<evidence type="ECO:0000256" key="4">
    <source>
        <dbReference type="ARBA" id="ARBA00022840"/>
    </source>
</evidence>
<evidence type="ECO:0000256" key="2">
    <source>
        <dbReference type="ARBA" id="ARBA00022741"/>
    </source>
</evidence>
<evidence type="ECO:0000256" key="3">
    <source>
        <dbReference type="ARBA" id="ARBA00022777"/>
    </source>
</evidence>
<dbReference type="Proteomes" id="UP000565723">
    <property type="component" value="Unassembled WGS sequence"/>
</dbReference>